<name>A0ABR0BB97_9CRUS</name>
<feature type="region of interest" description="Disordered" evidence="1">
    <location>
        <begin position="1"/>
        <end position="29"/>
    </location>
</feature>
<evidence type="ECO:0000313" key="3">
    <source>
        <dbReference type="Proteomes" id="UP001234178"/>
    </source>
</evidence>
<comment type="caution">
    <text evidence="2">The sequence shown here is derived from an EMBL/GenBank/DDBJ whole genome shotgun (WGS) entry which is preliminary data.</text>
</comment>
<dbReference type="EMBL" id="JAOYFB010000070">
    <property type="protein sequence ID" value="KAK4045855.1"/>
    <property type="molecule type" value="Genomic_DNA"/>
</dbReference>
<evidence type="ECO:0000313" key="2">
    <source>
        <dbReference type="EMBL" id="KAK4045856.1"/>
    </source>
</evidence>
<dbReference type="Proteomes" id="UP001234178">
    <property type="component" value="Unassembled WGS sequence"/>
</dbReference>
<keyword evidence="3" id="KW-1185">Reference proteome</keyword>
<evidence type="ECO:0000256" key="1">
    <source>
        <dbReference type="SAM" id="MobiDB-lite"/>
    </source>
</evidence>
<organism evidence="2 3">
    <name type="scientific">Daphnia magna</name>
    <dbReference type="NCBI Taxonomy" id="35525"/>
    <lineage>
        <taxon>Eukaryota</taxon>
        <taxon>Metazoa</taxon>
        <taxon>Ecdysozoa</taxon>
        <taxon>Arthropoda</taxon>
        <taxon>Crustacea</taxon>
        <taxon>Branchiopoda</taxon>
        <taxon>Diplostraca</taxon>
        <taxon>Cladocera</taxon>
        <taxon>Anomopoda</taxon>
        <taxon>Daphniidae</taxon>
        <taxon>Daphnia</taxon>
    </lineage>
</organism>
<protein>
    <submittedName>
        <fullName evidence="2">Uncharacterized protein</fullName>
    </submittedName>
</protein>
<accession>A0ABR0BB97</accession>
<sequence length="92" mass="10226">MAFSHPFLVPEYGRTQQTSLGGSYSDRSRRPSLAVVVHRTSPIARCGKVYLRSGLSRGTLRYFSDRVVCARLTRRLCGTDGRAFSISQTVEA</sequence>
<reference evidence="2 3" key="1">
    <citation type="journal article" date="2023" name="Nucleic Acids Res.">
        <title>The hologenome of Daphnia magna reveals possible DNA methylation and microbiome-mediated evolution of the host genome.</title>
        <authorList>
            <person name="Chaturvedi A."/>
            <person name="Li X."/>
            <person name="Dhandapani V."/>
            <person name="Marshall H."/>
            <person name="Kissane S."/>
            <person name="Cuenca-Cambronero M."/>
            <person name="Asole G."/>
            <person name="Calvet F."/>
            <person name="Ruiz-Romero M."/>
            <person name="Marangio P."/>
            <person name="Guigo R."/>
            <person name="Rago D."/>
            <person name="Mirbahai L."/>
            <person name="Eastwood N."/>
            <person name="Colbourne J.K."/>
            <person name="Zhou J."/>
            <person name="Mallon E."/>
            <person name="Orsini L."/>
        </authorList>
    </citation>
    <scope>NUCLEOTIDE SEQUENCE [LARGE SCALE GENOMIC DNA]</scope>
    <source>
        <strain evidence="2">LRV0_1</strain>
    </source>
</reference>
<dbReference type="EMBL" id="JAOYFB010000070">
    <property type="protein sequence ID" value="KAK4045856.1"/>
    <property type="molecule type" value="Genomic_DNA"/>
</dbReference>
<gene>
    <name evidence="2" type="ORF">OUZ56_033919</name>
</gene>
<proteinExistence type="predicted"/>